<dbReference type="RefSeq" id="WP_129463823.1">
    <property type="nucleotide sequence ID" value="NZ_SBKQ01000005.1"/>
</dbReference>
<reference evidence="3" key="1">
    <citation type="submission" date="2019-01" db="EMBL/GenBank/DDBJ databases">
        <title>Cytophagaceae bacterium strain CAR-16.</title>
        <authorList>
            <person name="Chen W.-M."/>
        </authorList>
    </citation>
    <scope>NUCLEOTIDE SEQUENCE [LARGE SCALE GENOMIC DNA]</scope>
    <source>
        <strain evidence="3">ICH-30</strain>
    </source>
</reference>
<keyword evidence="1" id="KW-0732">Signal</keyword>
<feature type="signal peptide" evidence="1">
    <location>
        <begin position="1"/>
        <end position="18"/>
    </location>
</feature>
<sequence length="193" mass="23207">MKYIFAFCYILSTSFAFSQHGISRFREFSCDFDKNGTLDKAYCTLEKGESFSSIQTTIYFYDENQIIKECISKKITFEANDSENNPQLIYVAVFNYNEEDNSILLLIRRNKIDYFFSFVYDNYDFDLLYHNETDKNDYFRYFKQINFREKKIIINKIDPESNENLIYNFPYVKSTIPKLSDFEFGSIEWPKLK</sequence>
<evidence type="ECO:0000256" key="1">
    <source>
        <dbReference type="SAM" id="SignalP"/>
    </source>
</evidence>
<comment type="caution">
    <text evidence="2">The sequence shown here is derived from an EMBL/GenBank/DDBJ whole genome shotgun (WGS) entry which is preliminary data.</text>
</comment>
<name>A0A4Q1KU98_9FLAO</name>
<keyword evidence="3" id="KW-1185">Reference proteome</keyword>
<gene>
    <name evidence="2" type="ORF">EQG68_05665</name>
</gene>
<dbReference type="Proteomes" id="UP000289734">
    <property type="component" value="Unassembled WGS sequence"/>
</dbReference>
<proteinExistence type="predicted"/>
<accession>A0A4Q1KU98</accession>
<protein>
    <submittedName>
        <fullName evidence="2">Uncharacterized protein</fullName>
    </submittedName>
</protein>
<evidence type="ECO:0000313" key="2">
    <source>
        <dbReference type="EMBL" id="RXR32979.1"/>
    </source>
</evidence>
<organism evidence="2 3">
    <name type="scientific">Flavobacterium piscinae</name>
    <dbReference type="NCBI Taxonomy" id="2506424"/>
    <lineage>
        <taxon>Bacteria</taxon>
        <taxon>Pseudomonadati</taxon>
        <taxon>Bacteroidota</taxon>
        <taxon>Flavobacteriia</taxon>
        <taxon>Flavobacteriales</taxon>
        <taxon>Flavobacteriaceae</taxon>
        <taxon>Flavobacterium</taxon>
    </lineage>
</organism>
<dbReference type="AlphaFoldDB" id="A0A4Q1KU98"/>
<feature type="chain" id="PRO_5020895426" evidence="1">
    <location>
        <begin position="19"/>
        <end position="193"/>
    </location>
</feature>
<evidence type="ECO:0000313" key="3">
    <source>
        <dbReference type="Proteomes" id="UP000289734"/>
    </source>
</evidence>
<dbReference type="EMBL" id="SBKQ01000005">
    <property type="protein sequence ID" value="RXR32979.1"/>
    <property type="molecule type" value="Genomic_DNA"/>
</dbReference>